<dbReference type="Gene3D" id="1.25.40.390">
    <property type="match status" value="1"/>
</dbReference>
<reference evidence="8 9" key="1">
    <citation type="submission" date="2016-10" db="EMBL/GenBank/DDBJ databases">
        <authorList>
            <person name="de Groot N.N."/>
        </authorList>
    </citation>
    <scope>NUCLEOTIDE SEQUENCE [LARGE SCALE GENOMIC DNA]</scope>
    <source>
        <strain evidence="8 9">DSM 18684</strain>
    </source>
</reference>
<dbReference type="EMBL" id="FOPP01000002">
    <property type="protein sequence ID" value="SFG81108.1"/>
    <property type="molecule type" value="Genomic_DNA"/>
</dbReference>
<comment type="subcellular location">
    <subcellularLocation>
        <location evidence="1">Cell outer membrane</location>
    </subcellularLocation>
</comment>
<protein>
    <submittedName>
        <fullName evidence="8">Starch-binding associating with outer membrane</fullName>
    </submittedName>
</protein>
<keyword evidence="5" id="KW-0998">Cell outer membrane</keyword>
<evidence type="ECO:0000256" key="3">
    <source>
        <dbReference type="ARBA" id="ARBA00022729"/>
    </source>
</evidence>
<dbReference type="STRING" id="414048.SAMN04489864_102372"/>
<evidence type="ECO:0000256" key="2">
    <source>
        <dbReference type="ARBA" id="ARBA00006275"/>
    </source>
</evidence>
<dbReference type="Proteomes" id="UP000199666">
    <property type="component" value="Unassembled WGS sequence"/>
</dbReference>
<dbReference type="SUPFAM" id="SSF48452">
    <property type="entry name" value="TPR-like"/>
    <property type="match status" value="1"/>
</dbReference>
<dbReference type="InterPro" id="IPR011990">
    <property type="entry name" value="TPR-like_helical_dom_sf"/>
</dbReference>
<organism evidence="8 9">
    <name type="scientific">Pedobacter insulae</name>
    <dbReference type="NCBI Taxonomy" id="414048"/>
    <lineage>
        <taxon>Bacteria</taxon>
        <taxon>Pseudomonadati</taxon>
        <taxon>Bacteroidota</taxon>
        <taxon>Sphingobacteriia</taxon>
        <taxon>Sphingobacteriales</taxon>
        <taxon>Sphingobacteriaceae</taxon>
        <taxon>Pedobacter</taxon>
    </lineage>
</organism>
<dbReference type="Pfam" id="PF07980">
    <property type="entry name" value="SusD_RagB"/>
    <property type="match status" value="1"/>
</dbReference>
<evidence type="ECO:0000259" key="6">
    <source>
        <dbReference type="Pfam" id="PF07980"/>
    </source>
</evidence>
<dbReference type="AlphaFoldDB" id="A0A1I2UVL1"/>
<keyword evidence="3" id="KW-0732">Signal</keyword>
<dbReference type="RefSeq" id="WP_090992408.1">
    <property type="nucleotide sequence ID" value="NZ_FOPP01000002.1"/>
</dbReference>
<dbReference type="GO" id="GO:0009279">
    <property type="term" value="C:cell outer membrane"/>
    <property type="evidence" value="ECO:0007669"/>
    <property type="project" value="UniProtKB-SubCell"/>
</dbReference>
<feature type="domain" description="RagB/SusD" evidence="6">
    <location>
        <begin position="255"/>
        <end position="564"/>
    </location>
</feature>
<name>A0A1I2UVL1_9SPHI</name>
<proteinExistence type="inferred from homology"/>
<evidence type="ECO:0000313" key="9">
    <source>
        <dbReference type="Proteomes" id="UP000199666"/>
    </source>
</evidence>
<keyword evidence="4" id="KW-0472">Membrane</keyword>
<dbReference type="Pfam" id="PF14322">
    <property type="entry name" value="SusD-like_3"/>
    <property type="match status" value="1"/>
</dbReference>
<sequence length="564" mass="63420">MKKILIILVCINLFVGCAKLDLNPLSEGSSENWYSDETEIGLSLNDLYRTYLWELESDFNAERMSDNWTQRQAIDAFPAGSVTSTWGRGTDLWLNTYKGITRANTILSSLGNAVGKVSEAKIKQFAGEAYFMRAAFYSRLIFYYGDVPFYKETISIEDAFKLGRTNKATILASVYEDYDKAIASLPVTYSSSELKRATKGAALAFKARTALYMGDFALARDAAKACMDLKTYTLHANYGDYFLSKTRNSTETIFAIPRSFTLGVSWTATNFYTRTAGGSAVAQPSWEVFCAYTCTDGLPIDESPLFNPRLPFNNRDPRLKATIAEFGKEHLGFIYDPNPTALTVLNVATGNKVANKDNRAIDTFAAYNGLALKKGVDADWSDDKQTDFDIRIMRYADVLLMYAEAKIELNEIDAATLTAINMVRARAYDVPVTSTTLYPAVTITDQTQLRKILRNERRVEFVWENRRFDDLLRWRLAEKALKKPIFGVLDPAVFKTKVVDKGLYFFSQTPQIDDDGIADFSALQAEGTVKLLVNRAFDKSKQYLFPIPSKEILINKNLVQNPGY</sequence>
<dbReference type="InterPro" id="IPR033985">
    <property type="entry name" value="SusD-like_N"/>
</dbReference>
<keyword evidence="9" id="KW-1185">Reference proteome</keyword>
<evidence type="ECO:0000256" key="4">
    <source>
        <dbReference type="ARBA" id="ARBA00023136"/>
    </source>
</evidence>
<evidence type="ECO:0000256" key="5">
    <source>
        <dbReference type="ARBA" id="ARBA00023237"/>
    </source>
</evidence>
<dbReference type="InterPro" id="IPR012944">
    <property type="entry name" value="SusD_RagB_dom"/>
</dbReference>
<comment type="similarity">
    <text evidence="2">Belongs to the SusD family.</text>
</comment>
<evidence type="ECO:0000256" key="1">
    <source>
        <dbReference type="ARBA" id="ARBA00004442"/>
    </source>
</evidence>
<dbReference type="OrthoDB" id="5694214at2"/>
<evidence type="ECO:0000259" key="7">
    <source>
        <dbReference type="Pfam" id="PF14322"/>
    </source>
</evidence>
<evidence type="ECO:0000313" key="8">
    <source>
        <dbReference type="EMBL" id="SFG81108.1"/>
    </source>
</evidence>
<dbReference type="PROSITE" id="PS51257">
    <property type="entry name" value="PROKAR_LIPOPROTEIN"/>
    <property type="match status" value="1"/>
</dbReference>
<accession>A0A1I2UVL1</accession>
<gene>
    <name evidence="8" type="ORF">SAMN04489864_102372</name>
</gene>
<feature type="domain" description="SusD-like N-terminal" evidence="7">
    <location>
        <begin position="44"/>
        <end position="210"/>
    </location>
</feature>